<dbReference type="InterPro" id="IPR058240">
    <property type="entry name" value="rSAM_sf"/>
</dbReference>
<evidence type="ECO:0000259" key="6">
    <source>
        <dbReference type="PROSITE" id="PS51918"/>
    </source>
</evidence>
<evidence type="ECO:0000256" key="3">
    <source>
        <dbReference type="ARBA" id="ARBA00023004"/>
    </source>
</evidence>
<dbReference type="Proteomes" id="UP001500665">
    <property type="component" value="Unassembled WGS sequence"/>
</dbReference>
<keyword evidence="2" id="KW-0479">Metal-binding</keyword>
<dbReference type="InterPro" id="IPR050377">
    <property type="entry name" value="Radical_SAM_PqqE_MftC-like"/>
</dbReference>
<dbReference type="Pfam" id="PF04055">
    <property type="entry name" value="Radical_SAM"/>
    <property type="match status" value="1"/>
</dbReference>
<evidence type="ECO:0000313" key="7">
    <source>
        <dbReference type="EMBL" id="GAA0968593.1"/>
    </source>
</evidence>
<name>A0ABP4CFZ9_9ACTN</name>
<keyword evidence="3" id="KW-0408">Iron</keyword>
<dbReference type="SFLD" id="SFLDG01386">
    <property type="entry name" value="main_SPASM_domain-containing"/>
    <property type="match status" value="1"/>
</dbReference>
<dbReference type="SFLD" id="SFLDG01216">
    <property type="entry name" value="thioether_bond_formation_requi"/>
    <property type="match status" value="1"/>
</dbReference>
<accession>A0ABP4CFZ9</accession>
<dbReference type="CDD" id="cd01335">
    <property type="entry name" value="Radical_SAM"/>
    <property type="match status" value="1"/>
</dbReference>
<dbReference type="SFLD" id="SFLDF00365">
    <property type="entry name" value="thuricin_CD_(TrnCD-like)"/>
    <property type="match status" value="1"/>
</dbReference>
<dbReference type="PROSITE" id="PS51918">
    <property type="entry name" value="RADICAL_SAM"/>
    <property type="match status" value="1"/>
</dbReference>
<dbReference type="RefSeq" id="WP_344247143.1">
    <property type="nucleotide sequence ID" value="NZ_BAAAHH010000057.1"/>
</dbReference>
<keyword evidence="1" id="KW-0949">S-adenosyl-L-methionine</keyword>
<evidence type="ECO:0000256" key="1">
    <source>
        <dbReference type="ARBA" id="ARBA00022691"/>
    </source>
</evidence>
<reference evidence="8" key="1">
    <citation type="journal article" date="2019" name="Int. J. Syst. Evol. Microbiol.">
        <title>The Global Catalogue of Microorganisms (GCM) 10K type strain sequencing project: providing services to taxonomists for standard genome sequencing and annotation.</title>
        <authorList>
            <consortium name="The Broad Institute Genomics Platform"/>
            <consortium name="The Broad Institute Genome Sequencing Center for Infectious Disease"/>
            <person name="Wu L."/>
            <person name="Ma J."/>
        </authorList>
    </citation>
    <scope>NUCLEOTIDE SEQUENCE [LARGE SCALE GENOMIC DNA]</scope>
    <source>
        <strain evidence="8">JCM 10696</strain>
    </source>
</reference>
<protein>
    <recommendedName>
        <fullName evidence="6">Radical SAM core domain-containing protein</fullName>
    </recommendedName>
</protein>
<dbReference type="SFLD" id="SFLDG01067">
    <property type="entry name" value="SPASM/twitch_domain_containing"/>
    <property type="match status" value="1"/>
</dbReference>
<keyword evidence="8" id="KW-1185">Reference proteome</keyword>
<dbReference type="SUPFAM" id="SSF102114">
    <property type="entry name" value="Radical SAM enzymes"/>
    <property type="match status" value="1"/>
</dbReference>
<dbReference type="Pfam" id="PF13186">
    <property type="entry name" value="SPASM"/>
    <property type="match status" value="1"/>
</dbReference>
<organism evidence="7 8">
    <name type="scientific">Actinocorallia libanotica</name>
    <dbReference type="NCBI Taxonomy" id="46162"/>
    <lineage>
        <taxon>Bacteria</taxon>
        <taxon>Bacillati</taxon>
        <taxon>Actinomycetota</taxon>
        <taxon>Actinomycetes</taxon>
        <taxon>Streptosporangiales</taxon>
        <taxon>Thermomonosporaceae</taxon>
        <taxon>Actinocorallia</taxon>
    </lineage>
</organism>
<dbReference type="SFLD" id="SFLDS00029">
    <property type="entry name" value="Radical_SAM"/>
    <property type="match status" value="1"/>
</dbReference>
<dbReference type="InterPro" id="IPR023885">
    <property type="entry name" value="4Fe4S-binding_SPASM_dom"/>
</dbReference>
<feature type="region of interest" description="Disordered" evidence="5">
    <location>
        <begin position="256"/>
        <end position="286"/>
    </location>
</feature>
<feature type="domain" description="Radical SAM core" evidence="6">
    <location>
        <begin position="7"/>
        <end position="216"/>
    </location>
</feature>
<dbReference type="Gene3D" id="3.20.20.70">
    <property type="entry name" value="Aldolase class I"/>
    <property type="match status" value="1"/>
</dbReference>
<evidence type="ECO:0000256" key="2">
    <source>
        <dbReference type="ARBA" id="ARBA00022723"/>
    </source>
</evidence>
<dbReference type="InterPro" id="IPR007197">
    <property type="entry name" value="rSAM"/>
</dbReference>
<evidence type="ECO:0000313" key="8">
    <source>
        <dbReference type="Proteomes" id="UP001500665"/>
    </source>
</evidence>
<dbReference type="PANTHER" id="PTHR11228:SF7">
    <property type="entry name" value="PQQA PEPTIDE CYCLASE"/>
    <property type="match status" value="1"/>
</dbReference>
<dbReference type="InterPro" id="IPR013785">
    <property type="entry name" value="Aldolase_TIM"/>
</dbReference>
<dbReference type="EMBL" id="BAAAHH010000057">
    <property type="protein sequence ID" value="GAA0968593.1"/>
    <property type="molecule type" value="Genomic_DNA"/>
</dbReference>
<evidence type="ECO:0000256" key="5">
    <source>
        <dbReference type="SAM" id="MobiDB-lite"/>
    </source>
</evidence>
<feature type="compositionally biased region" description="Acidic residues" evidence="5">
    <location>
        <begin position="261"/>
        <end position="270"/>
    </location>
</feature>
<keyword evidence="4" id="KW-0411">Iron-sulfur</keyword>
<comment type="caution">
    <text evidence="7">The sequence shown here is derived from an EMBL/GenBank/DDBJ whole genome shotgun (WGS) entry which is preliminary data.</text>
</comment>
<proteinExistence type="predicted"/>
<gene>
    <name evidence="7" type="ORF">GCM10009550_74220</name>
</gene>
<sequence length="286" mass="30069">MTVILEPPAPTIRLLWVDLTRKCQLNCTHCLNDSGPTGDHGTMTSADWTAVLDQAYAAGIEEVRFFGGEPTLHPDALDLVGHALDIGLSIEVFSNLVHVSDAWWDLLARPGAALATSYYSDEPAEHDAITSRASHARTRANIIRAVERGILLRVEVIAICEGQRTAEAAAELRGLGVENVRVASVRPFGRAADGQDPDTAELCGRCGTGTASIGPDGVVSPCVFSTFISVGNTRDTALAGILHSPAMTEANATIRAAHGPDDDDGGDDKDAECSPGFPGSGCSPRN</sequence>
<dbReference type="PANTHER" id="PTHR11228">
    <property type="entry name" value="RADICAL SAM DOMAIN PROTEIN"/>
    <property type="match status" value="1"/>
</dbReference>
<evidence type="ECO:0000256" key="4">
    <source>
        <dbReference type="ARBA" id="ARBA00023014"/>
    </source>
</evidence>